<evidence type="ECO:0000256" key="3">
    <source>
        <dbReference type="ARBA" id="ARBA00022723"/>
    </source>
</evidence>
<dbReference type="GO" id="GO:0004497">
    <property type="term" value="F:monooxygenase activity"/>
    <property type="evidence" value="ECO:0007669"/>
    <property type="project" value="UniProtKB-KW"/>
</dbReference>
<keyword evidence="10" id="KW-1185">Reference proteome</keyword>
<keyword evidence="6 7" id="KW-0349">Heme</keyword>
<dbReference type="AlphaFoldDB" id="A0A292PQP5"/>
<dbReference type="InterPro" id="IPR036396">
    <property type="entry name" value="Cyt_P450_sf"/>
</dbReference>
<evidence type="ECO:0008006" key="11">
    <source>
        <dbReference type="Google" id="ProtNLM"/>
    </source>
</evidence>
<dbReference type="SUPFAM" id="SSF48264">
    <property type="entry name" value="Cytochrome P450"/>
    <property type="match status" value="1"/>
</dbReference>
<dbReference type="Proteomes" id="UP001412239">
    <property type="component" value="Unassembled WGS sequence"/>
</dbReference>
<keyword evidence="5 6" id="KW-0408">Iron</keyword>
<dbReference type="Gene3D" id="1.10.630.10">
    <property type="entry name" value="Cytochrome P450"/>
    <property type="match status" value="1"/>
</dbReference>
<evidence type="ECO:0000313" key="10">
    <source>
        <dbReference type="Proteomes" id="UP001412239"/>
    </source>
</evidence>
<dbReference type="CDD" id="cd11041">
    <property type="entry name" value="CYP503A1-like"/>
    <property type="match status" value="1"/>
</dbReference>
<evidence type="ECO:0000256" key="2">
    <source>
        <dbReference type="ARBA" id="ARBA00010617"/>
    </source>
</evidence>
<protein>
    <recommendedName>
        <fullName evidence="11">Cytochrome P450</fullName>
    </recommendedName>
</protein>
<keyword evidence="3 6" id="KW-0479">Metal-binding</keyword>
<keyword evidence="8" id="KW-0472">Membrane</keyword>
<dbReference type="GO" id="GO:0005506">
    <property type="term" value="F:iron ion binding"/>
    <property type="evidence" value="ECO:0007669"/>
    <property type="project" value="InterPro"/>
</dbReference>
<dbReference type="Pfam" id="PF00067">
    <property type="entry name" value="p450"/>
    <property type="match status" value="1"/>
</dbReference>
<feature type="transmembrane region" description="Helical" evidence="8">
    <location>
        <begin position="16"/>
        <end position="37"/>
    </location>
</feature>
<reference evidence="9" key="1">
    <citation type="submission" date="2015-10" db="EMBL/GenBank/DDBJ databases">
        <authorList>
            <person name="Regsiter A."/>
            <person name="william w."/>
        </authorList>
    </citation>
    <scope>NUCLEOTIDE SEQUENCE</scope>
    <source>
        <strain evidence="9">Montdore</strain>
    </source>
</reference>
<dbReference type="PANTHER" id="PTHR46206">
    <property type="entry name" value="CYTOCHROME P450"/>
    <property type="match status" value="1"/>
</dbReference>
<name>A0A292PQP5_9PEZI</name>
<proteinExistence type="inferred from homology"/>
<evidence type="ECO:0000256" key="7">
    <source>
        <dbReference type="RuleBase" id="RU000461"/>
    </source>
</evidence>
<dbReference type="PROSITE" id="PS00086">
    <property type="entry name" value="CYTOCHROME_P450"/>
    <property type="match status" value="1"/>
</dbReference>
<evidence type="ECO:0000256" key="6">
    <source>
        <dbReference type="PIRSR" id="PIRSR602403-1"/>
    </source>
</evidence>
<keyword evidence="8" id="KW-0812">Transmembrane</keyword>
<gene>
    <name evidence="9" type="ORF">GSTUAT00006905001</name>
</gene>
<dbReference type="PRINTS" id="PR00465">
    <property type="entry name" value="EP450IV"/>
</dbReference>
<sequence>MATIMQLIDNTKDEKLYAYSLFGSTLALLFSGLFLLWRKDWSIHRATGLPIVGIESPGYLGLVKARSNFGANGFRIVRNAYKKYPRKNFVVTTYGYDKIILTHEQVKELASAPDDTINATHAIVETLLGDYTGLGRFVDARYIEDVVRIKLTQNLVIGSKIKKKKTLVPGHLFPSTSKQFYQLSDSALLTKTQPTGNLKEALLEEARFALNTEFPECTTEEWTSVGIFIPILRMVARVSGRAFVGLPLCRNEDWLKITIQFTGDVFTTFSKLSTVSKLLRPLYAYMWNSVKNLTASRKKGEALLTPILRERLEEKRLAEKNGAVFQRHNDMIEWLSDRVQPKDRNPEILSELLLLVGLAAIHSTSLAFLNALLDLAQHRECIQPIREEIETVLSENNGVFDREALRKMRKTDSFFKESMRGKVGLFSFNRKVMKNYTLSDGTYLPKGTLVTAPYSMFSVDPDFIEDPEVFDGFRWYKKSLGTEGGGGPGRIQYWATTSPKDLNWGHGKHACPGRFFATEEMKILLAFIILQYDIKYPEGQSRPETIRNGEFTTPDINQKLLFKKLPGPKKFSFL</sequence>
<evidence type="ECO:0000256" key="8">
    <source>
        <dbReference type="SAM" id="Phobius"/>
    </source>
</evidence>
<dbReference type="GO" id="GO:0016705">
    <property type="term" value="F:oxidoreductase activity, acting on paired donors, with incorporation or reduction of molecular oxygen"/>
    <property type="evidence" value="ECO:0007669"/>
    <property type="project" value="InterPro"/>
</dbReference>
<keyword evidence="4 7" id="KW-0560">Oxidoreductase</keyword>
<comment type="cofactor">
    <cofactor evidence="1 6">
        <name>heme</name>
        <dbReference type="ChEBI" id="CHEBI:30413"/>
    </cofactor>
</comment>
<accession>A0A292PQP5</accession>
<keyword evidence="8" id="KW-1133">Transmembrane helix</keyword>
<evidence type="ECO:0000256" key="4">
    <source>
        <dbReference type="ARBA" id="ARBA00023002"/>
    </source>
</evidence>
<dbReference type="EMBL" id="LN891101">
    <property type="protein sequence ID" value="CUS09025.1"/>
    <property type="molecule type" value="Genomic_DNA"/>
</dbReference>
<dbReference type="InterPro" id="IPR002403">
    <property type="entry name" value="Cyt_P450_E_grp-IV"/>
</dbReference>
<organism evidence="9 10">
    <name type="scientific">Tuber aestivum</name>
    <name type="common">summer truffle</name>
    <dbReference type="NCBI Taxonomy" id="59557"/>
    <lineage>
        <taxon>Eukaryota</taxon>
        <taxon>Fungi</taxon>
        <taxon>Dikarya</taxon>
        <taxon>Ascomycota</taxon>
        <taxon>Pezizomycotina</taxon>
        <taxon>Pezizomycetes</taxon>
        <taxon>Pezizales</taxon>
        <taxon>Tuberaceae</taxon>
        <taxon>Tuber</taxon>
    </lineage>
</organism>
<dbReference type="GO" id="GO:0020037">
    <property type="term" value="F:heme binding"/>
    <property type="evidence" value="ECO:0007669"/>
    <property type="project" value="InterPro"/>
</dbReference>
<evidence type="ECO:0000256" key="5">
    <source>
        <dbReference type="ARBA" id="ARBA00023004"/>
    </source>
</evidence>
<dbReference type="InterPro" id="IPR017972">
    <property type="entry name" value="Cyt_P450_CS"/>
</dbReference>
<feature type="binding site" description="axial binding residue" evidence="6">
    <location>
        <position position="511"/>
    </location>
    <ligand>
        <name>heme</name>
        <dbReference type="ChEBI" id="CHEBI:30413"/>
    </ligand>
    <ligandPart>
        <name>Fe</name>
        <dbReference type="ChEBI" id="CHEBI:18248"/>
    </ligandPart>
</feature>
<keyword evidence="7" id="KW-0503">Monooxygenase</keyword>
<evidence type="ECO:0000313" key="9">
    <source>
        <dbReference type="EMBL" id="CUS09025.1"/>
    </source>
</evidence>
<dbReference type="InterPro" id="IPR001128">
    <property type="entry name" value="Cyt_P450"/>
</dbReference>
<comment type="similarity">
    <text evidence="2 7">Belongs to the cytochrome P450 family.</text>
</comment>
<evidence type="ECO:0000256" key="1">
    <source>
        <dbReference type="ARBA" id="ARBA00001971"/>
    </source>
</evidence>